<dbReference type="Proteomes" id="UP000472676">
    <property type="component" value="Unassembled WGS sequence"/>
</dbReference>
<dbReference type="RefSeq" id="WP_166252719.1">
    <property type="nucleotide sequence ID" value="NZ_JAAMOW010000002.1"/>
</dbReference>
<evidence type="ECO:0000313" key="7">
    <source>
        <dbReference type="Proteomes" id="UP000472676"/>
    </source>
</evidence>
<dbReference type="GO" id="GO:0003677">
    <property type="term" value="F:DNA binding"/>
    <property type="evidence" value="ECO:0007669"/>
    <property type="project" value="UniProtKB-UniRule"/>
</dbReference>
<name>A0A6M2BN81_9GAMM</name>
<evidence type="ECO:0000256" key="4">
    <source>
        <dbReference type="PROSITE-ProRule" id="PRU00335"/>
    </source>
</evidence>
<dbReference type="Gene3D" id="1.10.357.10">
    <property type="entry name" value="Tetracycline Repressor, domain 2"/>
    <property type="match status" value="1"/>
</dbReference>
<dbReference type="SUPFAM" id="SSF46689">
    <property type="entry name" value="Homeodomain-like"/>
    <property type="match status" value="1"/>
</dbReference>
<organism evidence="6 7">
    <name type="scientific">Solimonas terrae</name>
    <dbReference type="NCBI Taxonomy" id="1396819"/>
    <lineage>
        <taxon>Bacteria</taxon>
        <taxon>Pseudomonadati</taxon>
        <taxon>Pseudomonadota</taxon>
        <taxon>Gammaproteobacteria</taxon>
        <taxon>Nevskiales</taxon>
        <taxon>Nevskiaceae</taxon>
        <taxon>Solimonas</taxon>
    </lineage>
</organism>
<dbReference type="PROSITE" id="PS50977">
    <property type="entry name" value="HTH_TETR_2"/>
    <property type="match status" value="1"/>
</dbReference>
<evidence type="ECO:0000313" key="6">
    <source>
        <dbReference type="EMBL" id="NGY04112.1"/>
    </source>
</evidence>
<dbReference type="InterPro" id="IPR036271">
    <property type="entry name" value="Tet_transcr_reg_TetR-rel_C_sf"/>
</dbReference>
<protein>
    <submittedName>
        <fullName evidence="6">TetR/AcrR family transcriptional regulator</fullName>
    </submittedName>
</protein>
<dbReference type="PRINTS" id="PR00455">
    <property type="entry name" value="HTHTETR"/>
</dbReference>
<sequence length="214" mass="24206">MTTMTTKVRKLRLNRSEQRQSRTSELLDAAWELFCERGYDAITIDQVAEFAGYSRKPVYTLFGDKQTLFFELWARMFLELIDSVQVVFEPGATLRANLKRTADLGAERGRQGAILQDRGLFFVVQTIALGREDLAARAKKMHETVLDQLAAAIKASRLEGKDRLRGKPEEIAAHLIAHINGLSLLHFQTGKNYMKADDLLDLFVCMSITSKPAR</sequence>
<feature type="domain" description="HTH tetR-type" evidence="5">
    <location>
        <begin position="20"/>
        <end position="80"/>
    </location>
</feature>
<dbReference type="Pfam" id="PF00440">
    <property type="entry name" value="TetR_N"/>
    <property type="match status" value="1"/>
</dbReference>
<proteinExistence type="predicted"/>
<dbReference type="InterPro" id="IPR001647">
    <property type="entry name" value="HTH_TetR"/>
</dbReference>
<dbReference type="PANTHER" id="PTHR47506:SF1">
    <property type="entry name" value="HTH-TYPE TRANSCRIPTIONAL REGULATOR YJDC"/>
    <property type="match status" value="1"/>
</dbReference>
<feature type="DNA-binding region" description="H-T-H motif" evidence="4">
    <location>
        <begin position="43"/>
        <end position="62"/>
    </location>
</feature>
<keyword evidence="2 4" id="KW-0238">DNA-binding</keyword>
<dbReference type="PANTHER" id="PTHR47506">
    <property type="entry name" value="TRANSCRIPTIONAL REGULATORY PROTEIN"/>
    <property type="match status" value="1"/>
</dbReference>
<dbReference type="InterPro" id="IPR009057">
    <property type="entry name" value="Homeodomain-like_sf"/>
</dbReference>
<keyword evidence="7" id="KW-1185">Reference proteome</keyword>
<evidence type="ECO:0000256" key="1">
    <source>
        <dbReference type="ARBA" id="ARBA00023015"/>
    </source>
</evidence>
<accession>A0A6M2BN81</accession>
<gene>
    <name evidence="6" type="ORF">G7Y85_04990</name>
</gene>
<reference evidence="6 7" key="1">
    <citation type="journal article" date="2014" name="Int. J. Syst. Evol. Microbiol.">
        <title>Solimonas terrae sp. nov., isolated from soil.</title>
        <authorList>
            <person name="Kim S.J."/>
            <person name="Moon J.Y."/>
            <person name="Weon H.Y."/>
            <person name="Ahn J.H."/>
            <person name="Chen W.M."/>
            <person name="Kwon S.W."/>
        </authorList>
    </citation>
    <scope>NUCLEOTIDE SEQUENCE [LARGE SCALE GENOMIC DNA]</scope>
    <source>
        <strain evidence="6 7">KIS83-12</strain>
    </source>
</reference>
<dbReference type="EMBL" id="JAAMOW010000002">
    <property type="protein sequence ID" value="NGY04112.1"/>
    <property type="molecule type" value="Genomic_DNA"/>
</dbReference>
<dbReference type="AlphaFoldDB" id="A0A6M2BN81"/>
<evidence type="ECO:0000259" key="5">
    <source>
        <dbReference type="PROSITE" id="PS50977"/>
    </source>
</evidence>
<keyword evidence="1" id="KW-0805">Transcription regulation</keyword>
<comment type="caution">
    <text evidence="6">The sequence shown here is derived from an EMBL/GenBank/DDBJ whole genome shotgun (WGS) entry which is preliminary data.</text>
</comment>
<evidence type="ECO:0000256" key="3">
    <source>
        <dbReference type="ARBA" id="ARBA00023163"/>
    </source>
</evidence>
<keyword evidence="3" id="KW-0804">Transcription</keyword>
<dbReference type="SUPFAM" id="SSF48498">
    <property type="entry name" value="Tetracyclin repressor-like, C-terminal domain"/>
    <property type="match status" value="1"/>
</dbReference>
<evidence type="ECO:0000256" key="2">
    <source>
        <dbReference type="ARBA" id="ARBA00023125"/>
    </source>
</evidence>